<evidence type="ECO:0000313" key="2">
    <source>
        <dbReference type="EMBL" id="CAH2013849.1"/>
    </source>
</evidence>
<dbReference type="EMBL" id="CAKOFQ010008379">
    <property type="protein sequence ID" value="CAH2013849.1"/>
    <property type="molecule type" value="Genomic_DNA"/>
</dbReference>
<proteinExistence type="predicted"/>
<accession>A0A9P0MD63</accession>
<keyword evidence="1" id="KW-0472">Membrane</keyword>
<reference evidence="2" key="1">
    <citation type="submission" date="2022-03" db="EMBL/GenBank/DDBJ databases">
        <authorList>
            <person name="Sayadi A."/>
        </authorList>
    </citation>
    <scope>NUCLEOTIDE SEQUENCE</scope>
</reference>
<dbReference type="Proteomes" id="UP001152888">
    <property type="component" value="Unassembled WGS sequence"/>
</dbReference>
<evidence type="ECO:0000313" key="3">
    <source>
        <dbReference type="Proteomes" id="UP001152888"/>
    </source>
</evidence>
<evidence type="ECO:0000256" key="1">
    <source>
        <dbReference type="SAM" id="Phobius"/>
    </source>
</evidence>
<sequence length="88" mass="10337">MLYLHVLIGYRRCLSQINKTSICHDTVYYWIVTNSLKIDLGPTYFFDFASIFYITYNDILVYFYYIIAFEASAVAICITMASHHFIPV</sequence>
<protein>
    <submittedName>
        <fullName evidence="2">Uncharacterized protein</fullName>
    </submittedName>
</protein>
<gene>
    <name evidence="2" type="ORF">ACAOBT_LOCUS33703</name>
</gene>
<organism evidence="2 3">
    <name type="scientific">Acanthoscelides obtectus</name>
    <name type="common">Bean weevil</name>
    <name type="synonym">Bruchus obtectus</name>
    <dbReference type="NCBI Taxonomy" id="200917"/>
    <lineage>
        <taxon>Eukaryota</taxon>
        <taxon>Metazoa</taxon>
        <taxon>Ecdysozoa</taxon>
        <taxon>Arthropoda</taxon>
        <taxon>Hexapoda</taxon>
        <taxon>Insecta</taxon>
        <taxon>Pterygota</taxon>
        <taxon>Neoptera</taxon>
        <taxon>Endopterygota</taxon>
        <taxon>Coleoptera</taxon>
        <taxon>Polyphaga</taxon>
        <taxon>Cucujiformia</taxon>
        <taxon>Chrysomeloidea</taxon>
        <taxon>Chrysomelidae</taxon>
        <taxon>Bruchinae</taxon>
        <taxon>Bruchini</taxon>
        <taxon>Acanthoscelides</taxon>
    </lineage>
</organism>
<keyword evidence="3" id="KW-1185">Reference proteome</keyword>
<keyword evidence="1" id="KW-0812">Transmembrane</keyword>
<keyword evidence="1" id="KW-1133">Transmembrane helix</keyword>
<feature type="transmembrane region" description="Helical" evidence="1">
    <location>
        <begin position="62"/>
        <end position="86"/>
    </location>
</feature>
<name>A0A9P0MD63_ACAOB</name>
<dbReference type="AlphaFoldDB" id="A0A9P0MD63"/>
<comment type="caution">
    <text evidence="2">The sequence shown here is derived from an EMBL/GenBank/DDBJ whole genome shotgun (WGS) entry which is preliminary data.</text>
</comment>